<dbReference type="Pfam" id="PF01471">
    <property type="entry name" value="PG_binding_1"/>
    <property type="match status" value="1"/>
</dbReference>
<feature type="domain" description="Peptidoglycan binding-like" evidence="2">
    <location>
        <begin position="77"/>
        <end position="133"/>
    </location>
</feature>
<sequence>MGITRKAGATALALAALGTALTVATPANAATPTAATPNCTKLKSTNLGNGWFLNTPGYDAPKGSSSFNCYLELGDRNGAVLWLQKTIAYCYDDGDIVEDGIYGPLTRDKVKAVQRHGGAPQTGIYGPITRKSMQWRLYNVNTKRYSELCYKVR</sequence>
<name>A0ABV6QW06_9ACTN</name>
<organism evidence="3 4">
    <name type="scientific">Kribbella deserti</name>
    <dbReference type="NCBI Taxonomy" id="1926257"/>
    <lineage>
        <taxon>Bacteria</taxon>
        <taxon>Bacillati</taxon>
        <taxon>Actinomycetota</taxon>
        <taxon>Actinomycetes</taxon>
        <taxon>Propionibacteriales</taxon>
        <taxon>Kribbellaceae</taxon>
        <taxon>Kribbella</taxon>
    </lineage>
</organism>
<accession>A0ABV6QW06</accession>
<dbReference type="Gene3D" id="1.10.101.10">
    <property type="entry name" value="PGBD-like superfamily/PGBD"/>
    <property type="match status" value="1"/>
</dbReference>
<protein>
    <submittedName>
        <fullName evidence="3">Peptidoglycan-binding protein</fullName>
    </submittedName>
</protein>
<dbReference type="Proteomes" id="UP001589890">
    <property type="component" value="Unassembled WGS sequence"/>
</dbReference>
<dbReference type="SUPFAM" id="SSF47090">
    <property type="entry name" value="PGBD-like"/>
    <property type="match status" value="1"/>
</dbReference>
<dbReference type="InterPro" id="IPR002477">
    <property type="entry name" value="Peptidoglycan-bd-like"/>
</dbReference>
<evidence type="ECO:0000256" key="1">
    <source>
        <dbReference type="SAM" id="SignalP"/>
    </source>
</evidence>
<feature type="chain" id="PRO_5046476741" evidence="1">
    <location>
        <begin position="30"/>
        <end position="153"/>
    </location>
</feature>
<comment type="caution">
    <text evidence="3">The sequence shown here is derived from an EMBL/GenBank/DDBJ whole genome shotgun (WGS) entry which is preliminary data.</text>
</comment>
<proteinExistence type="predicted"/>
<evidence type="ECO:0000259" key="2">
    <source>
        <dbReference type="Pfam" id="PF01471"/>
    </source>
</evidence>
<dbReference type="InterPro" id="IPR036366">
    <property type="entry name" value="PGBDSf"/>
</dbReference>
<dbReference type="InterPro" id="IPR036365">
    <property type="entry name" value="PGBD-like_sf"/>
</dbReference>
<reference evidence="3 4" key="1">
    <citation type="submission" date="2024-09" db="EMBL/GenBank/DDBJ databases">
        <authorList>
            <person name="Sun Q."/>
            <person name="Mori K."/>
        </authorList>
    </citation>
    <scope>NUCLEOTIDE SEQUENCE [LARGE SCALE GENOMIC DNA]</scope>
    <source>
        <strain evidence="3 4">CGMCC 1.15906</strain>
    </source>
</reference>
<evidence type="ECO:0000313" key="4">
    <source>
        <dbReference type="Proteomes" id="UP001589890"/>
    </source>
</evidence>
<keyword evidence="1" id="KW-0732">Signal</keyword>
<feature type="signal peptide" evidence="1">
    <location>
        <begin position="1"/>
        <end position="29"/>
    </location>
</feature>
<keyword evidence="4" id="KW-1185">Reference proteome</keyword>
<dbReference type="RefSeq" id="WP_380055786.1">
    <property type="nucleotide sequence ID" value="NZ_JBHLTC010000040.1"/>
</dbReference>
<gene>
    <name evidence="3" type="ORF">ACFFGN_32435</name>
</gene>
<evidence type="ECO:0000313" key="3">
    <source>
        <dbReference type="EMBL" id="MFC0628819.1"/>
    </source>
</evidence>
<dbReference type="EMBL" id="JBHLTC010000040">
    <property type="protein sequence ID" value="MFC0628819.1"/>
    <property type="molecule type" value="Genomic_DNA"/>
</dbReference>